<dbReference type="InterPro" id="IPR003366">
    <property type="entry name" value="CUB-like_dom"/>
</dbReference>
<sequence length="608" mass="66580">MIIILILLFSGSICLSTAEGFKCSTTPITKDTGLTGVIPAGATSQVKIPAKTNCTYSFEIPKGFALKVDTTTDYMISPGDMVLFDNFFISPPAINKVDYAMNSNVTYQIISVTGNVTFIAKYTYLDLSNYQQVIKPTGTPFNATLESNKYYTVKASNANDQVNLQCGTLHGSAISYTSFEVFLFDGNDIFNSNYVGRVPQAFGRRYEYYSTSDTLTLINLYGGPSDSLFLGNDASVVENMDTYGVYVMDANTDFNGWMELKQEINILPDAWYTVICNGCPSFSIEAMLFDTQCDYSTEKGYVEIQGMTPTQKLPPMLHYQYSTNNNDSFPQLIPSPIATFHLHNASIHFFFQSRAQQQDFVTAPGTSRSISSPQLWNPDATPAFDYTFSDSSKVCNFSIDLQTIQLENDLDVLSVEVGSVNGLTTLDKKYTKTKLENENISGLGNYLKLKYSGTNTSKVVLNFETIDPLNPAGTTSLPSDITSVSTRATRVSTVSVQSTVITSKNSPIVVTTTPLITTKPVITTTPLTTTEPVITTTPVITSTITTRQTPDTTKLMSSISTNHPTSSLTTSGSTQTTVSHPETTTKGCSSLLQARIFILFLSTLLLWL</sequence>
<dbReference type="AlphaFoldDB" id="A0A6A5GEN7"/>
<dbReference type="GeneID" id="9839376"/>
<name>A0A6A5GEN7_CAERE</name>
<gene>
    <name evidence="4" type="ORF">GCK72_019507</name>
</gene>
<feature type="region of interest" description="Disordered" evidence="1">
    <location>
        <begin position="546"/>
        <end position="581"/>
    </location>
</feature>
<evidence type="ECO:0000313" key="5">
    <source>
        <dbReference type="Proteomes" id="UP000483820"/>
    </source>
</evidence>
<reference evidence="4 5" key="1">
    <citation type="submission" date="2019-12" db="EMBL/GenBank/DDBJ databases">
        <title>Chromosome-level assembly of the Caenorhabditis remanei genome.</title>
        <authorList>
            <person name="Teterina A.A."/>
            <person name="Willis J.H."/>
            <person name="Phillips P.C."/>
        </authorList>
    </citation>
    <scope>NUCLEOTIDE SEQUENCE [LARGE SCALE GENOMIC DNA]</scope>
    <source>
        <strain evidence="4 5">PX506</strain>
        <tissue evidence="4">Whole organism</tissue>
    </source>
</reference>
<feature type="domain" description="CUB-like" evidence="3">
    <location>
        <begin position="18"/>
        <end position="127"/>
    </location>
</feature>
<feature type="compositionally biased region" description="Polar residues" evidence="1">
    <location>
        <begin position="554"/>
        <end position="564"/>
    </location>
</feature>
<feature type="compositionally biased region" description="Low complexity" evidence="1">
    <location>
        <begin position="565"/>
        <end position="579"/>
    </location>
</feature>
<comment type="caution">
    <text evidence="4">The sequence shown here is derived from an EMBL/GenBank/DDBJ whole genome shotgun (WGS) entry which is preliminary data.</text>
</comment>
<feature type="signal peptide" evidence="2">
    <location>
        <begin position="1"/>
        <end position="18"/>
    </location>
</feature>
<proteinExistence type="predicted"/>
<evidence type="ECO:0000259" key="3">
    <source>
        <dbReference type="Pfam" id="PF02408"/>
    </source>
</evidence>
<evidence type="ECO:0000256" key="1">
    <source>
        <dbReference type="SAM" id="MobiDB-lite"/>
    </source>
</evidence>
<evidence type="ECO:0000313" key="4">
    <source>
        <dbReference type="EMBL" id="KAF1752952.1"/>
    </source>
</evidence>
<dbReference type="Pfam" id="PF02408">
    <property type="entry name" value="CUB_2"/>
    <property type="match status" value="1"/>
</dbReference>
<dbReference type="KEGG" id="crq:GCK72_019507"/>
<keyword evidence="2" id="KW-0732">Signal</keyword>
<dbReference type="EMBL" id="WUAV01000005">
    <property type="protein sequence ID" value="KAF1752952.1"/>
    <property type="molecule type" value="Genomic_DNA"/>
</dbReference>
<dbReference type="Proteomes" id="UP000483820">
    <property type="component" value="Chromosome V"/>
</dbReference>
<feature type="chain" id="PRO_5025560232" description="CUB-like domain-containing protein" evidence="2">
    <location>
        <begin position="19"/>
        <end position="608"/>
    </location>
</feature>
<dbReference type="RefSeq" id="XP_053581976.1">
    <property type="nucleotide sequence ID" value="XM_053733063.1"/>
</dbReference>
<organism evidence="4 5">
    <name type="scientific">Caenorhabditis remanei</name>
    <name type="common">Caenorhabditis vulgaris</name>
    <dbReference type="NCBI Taxonomy" id="31234"/>
    <lineage>
        <taxon>Eukaryota</taxon>
        <taxon>Metazoa</taxon>
        <taxon>Ecdysozoa</taxon>
        <taxon>Nematoda</taxon>
        <taxon>Chromadorea</taxon>
        <taxon>Rhabditida</taxon>
        <taxon>Rhabditina</taxon>
        <taxon>Rhabditomorpha</taxon>
        <taxon>Rhabditoidea</taxon>
        <taxon>Rhabditidae</taxon>
        <taxon>Peloderinae</taxon>
        <taxon>Caenorhabditis</taxon>
    </lineage>
</organism>
<dbReference type="CTD" id="9839376"/>
<evidence type="ECO:0000256" key="2">
    <source>
        <dbReference type="SAM" id="SignalP"/>
    </source>
</evidence>
<protein>
    <recommendedName>
        <fullName evidence="3">CUB-like domain-containing protein</fullName>
    </recommendedName>
</protein>
<accession>A0A6A5GEN7</accession>